<reference evidence="2 3" key="2">
    <citation type="submission" date="2020-02" db="EMBL/GenBank/DDBJ databases">
        <title>Genome sequences of Thiorhodococcus mannitoliphagus and Thiorhodococcus minor, purple sulfur photosynthetic bacteria in the gammaproteobacterial family, Chromatiaceae.</title>
        <authorList>
            <person name="Aviles F.A."/>
            <person name="Meyer T.E."/>
            <person name="Kyndt J.A."/>
        </authorList>
    </citation>
    <scope>NUCLEOTIDE SEQUENCE [LARGE SCALE GENOMIC DNA]</scope>
    <source>
        <strain evidence="2 3">DSM 18266</strain>
    </source>
</reference>
<sequence length="201" mass="22879">MEPGIREIIVVVVELTRLDRIERLRQRQRSIRQGNAFLEIAGTLFPRGCLRANEFAPCLDHDFQTASSATADRCVFADIRSQASARFPILAVLWSRVEFAVPITLGMALLTPRQEGWSQIVLETNPASSPCRNRTLFPDSSRRKLPPHQALMLIFAFMLLGWSGVGSLARRLLWTVLQVFLFRPSDKHSAFRMIERLALEF</sequence>
<accession>A0A6P1DYN2</accession>
<reference evidence="3" key="1">
    <citation type="journal article" date="2020" name="Microbiol. Resour. Announc.">
        <title>Draft Genome Sequences of Thiorhodococcus mannitoliphagus and Thiorhodococcus minor, Purple Sulfur Photosynthetic Bacteria in the Gammaproteobacterial Family Chromatiaceae.</title>
        <authorList>
            <person name="Aviles F.A."/>
            <person name="Meyer T.E."/>
            <person name="Kyndt J.A."/>
        </authorList>
    </citation>
    <scope>NUCLEOTIDE SEQUENCE [LARGE SCALE GENOMIC DNA]</scope>
    <source>
        <strain evidence="3">DSM 18266</strain>
    </source>
</reference>
<dbReference type="EMBL" id="JAAIJR010000125">
    <property type="protein sequence ID" value="NEX22789.1"/>
    <property type="molecule type" value="Genomic_DNA"/>
</dbReference>
<comment type="caution">
    <text evidence="2">The sequence shown here is derived from an EMBL/GenBank/DDBJ whole genome shotgun (WGS) entry which is preliminary data.</text>
</comment>
<keyword evidence="1" id="KW-1133">Transmembrane helix</keyword>
<protein>
    <submittedName>
        <fullName evidence="2">Uncharacterized protein</fullName>
    </submittedName>
</protein>
<evidence type="ECO:0000313" key="2">
    <source>
        <dbReference type="EMBL" id="NEX22789.1"/>
    </source>
</evidence>
<keyword evidence="1" id="KW-0812">Transmembrane</keyword>
<name>A0A6P1DYN2_9GAMM</name>
<evidence type="ECO:0000313" key="3">
    <source>
        <dbReference type="Proteomes" id="UP000471640"/>
    </source>
</evidence>
<dbReference type="RefSeq" id="WP_164655883.1">
    <property type="nucleotide sequence ID" value="NZ_JAAIJR010000125.1"/>
</dbReference>
<evidence type="ECO:0000256" key="1">
    <source>
        <dbReference type="SAM" id="Phobius"/>
    </source>
</evidence>
<gene>
    <name evidence="2" type="ORF">G3480_21205</name>
</gene>
<keyword evidence="3" id="KW-1185">Reference proteome</keyword>
<dbReference type="Proteomes" id="UP000471640">
    <property type="component" value="Unassembled WGS sequence"/>
</dbReference>
<keyword evidence="1" id="KW-0472">Membrane</keyword>
<dbReference type="AlphaFoldDB" id="A0A6P1DYN2"/>
<proteinExistence type="predicted"/>
<feature type="transmembrane region" description="Helical" evidence="1">
    <location>
        <begin position="150"/>
        <end position="169"/>
    </location>
</feature>
<organism evidence="2 3">
    <name type="scientific">Thiorhodococcus mannitoliphagus</name>
    <dbReference type="NCBI Taxonomy" id="329406"/>
    <lineage>
        <taxon>Bacteria</taxon>
        <taxon>Pseudomonadati</taxon>
        <taxon>Pseudomonadota</taxon>
        <taxon>Gammaproteobacteria</taxon>
        <taxon>Chromatiales</taxon>
        <taxon>Chromatiaceae</taxon>
        <taxon>Thiorhodococcus</taxon>
    </lineage>
</organism>